<feature type="region of interest" description="Disordered" evidence="1">
    <location>
        <begin position="45"/>
        <end position="152"/>
    </location>
</feature>
<evidence type="ECO:0000313" key="2">
    <source>
        <dbReference type="EMBL" id="CAD7694187.1"/>
    </source>
</evidence>
<dbReference type="AlphaFoldDB" id="A0A811ZZV0"/>
<accession>A0A811ZZV0</accession>
<reference evidence="2" key="1">
    <citation type="submission" date="2020-12" db="EMBL/GenBank/DDBJ databases">
        <authorList>
            <consortium name="Molecular Ecology Group"/>
        </authorList>
    </citation>
    <scope>NUCLEOTIDE SEQUENCE</scope>
    <source>
        <strain evidence="2">TBG_1078</strain>
    </source>
</reference>
<keyword evidence="3" id="KW-1185">Reference proteome</keyword>
<evidence type="ECO:0000313" key="3">
    <source>
        <dbReference type="Proteomes" id="UP000645828"/>
    </source>
</evidence>
<dbReference type="EMBL" id="CAJHUB010000789">
    <property type="protein sequence ID" value="CAD7694187.1"/>
    <property type="molecule type" value="Genomic_DNA"/>
</dbReference>
<sequence>MSIEECSVVVLVGRPTLVVEDTIVGKVALVAVKVVVDTAAVGEDYHGFEEPGSPGPREAPAPPRPPVQVAPTPKARGPQGAQPPIPTKRGSGGGRGAGLPPAEATPTRRVWTGRGGGSQRWKVRCGAGSRRGVSRASRGHGHPRQRLSAATAQGSVQFKMLMKFRAGA</sequence>
<name>A0A811ZZV0_NYCPR</name>
<feature type="compositionally biased region" description="Low complexity" evidence="1">
    <location>
        <begin position="124"/>
        <end position="136"/>
    </location>
</feature>
<protein>
    <submittedName>
        <fullName evidence="2">(raccoon dog) hypothetical protein</fullName>
    </submittedName>
</protein>
<proteinExistence type="predicted"/>
<comment type="caution">
    <text evidence="2">The sequence shown here is derived from an EMBL/GenBank/DDBJ whole genome shotgun (WGS) entry which is preliminary data.</text>
</comment>
<organism evidence="2 3">
    <name type="scientific">Nyctereutes procyonoides</name>
    <name type="common">Raccoon dog</name>
    <name type="synonym">Canis procyonoides</name>
    <dbReference type="NCBI Taxonomy" id="34880"/>
    <lineage>
        <taxon>Eukaryota</taxon>
        <taxon>Metazoa</taxon>
        <taxon>Chordata</taxon>
        <taxon>Craniata</taxon>
        <taxon>Vertebrata</taxon>
        <taxon>Euteleostomi</taxon>
        <taxon>Mammalia</taxon>
        <taxon>Eutheria</taxon>
        <taxon>Laurasiatheria</taxon>
        <taxon>Carnivora</taxon>
        <taxon>Caniformia</taxon>
        <taxon>Canidae</taxon>
        <taxon>Nyctereutes</taxon>
    </lineage>
</organism>
<dbReference type="Proteomes" id="UP000645828">
    <property type="component" value="Unassembled WGS sequence"/>
</dbReference>
<gene>
    <name evidence="2" type="ORF">NYPRO_LOCUS26979</name>
</gene>
<evidence type="ECO:0000256" key="1">
    <source>
        <dbReference type="SAM" id="MobiDB-lite"/>
    </source>
</evidence>
<feature type="compositionally biased region" description="Pro residues" evidence="1">
    <location>
        <begin position="53"/>
        <end position="68"/>
    </location>
</feature>